<reference evidence="2" key="1">
    <citation type="submission" date="2021-06" db="EMBL/GenBank/DDBJ databases">
        <title>Comparative genomics, transcriptomics and evolutionary studies reveal genomic signatures of adaptation to plant cell wall in hemibiotrophic fungi.</title>
        <authorList>
            <consortium name="DOE Joint Genome Institute"/>
            <person name="Baroncelli R."/>
            <person name="Diaz J.F."/>
            <person name="Benocci T."/>
            <person name="Peng M."/>
            <person name="Battaglia E."/>
            <person name="Haridas S."/>
            <person name="Andreopoulos W."/>
            <person name="Labutti K."/>
            <person name="Pangilinan J."/>
            <person name="Floch G.L."/>
            <person name="Makela M.R."/>
            <person name="Henrissat B."/>
            <person name="Grigoriev I.V."/>
            <person name="Crouch J.A."/>
            <person name="De Vries R.P."/>
            <person name="Sukno S.A."/>
            <person name="Thon M.R."/>
        </authorList>
    </citation>
    <scope>NUCLEOTIDE SEQUENCE</scope>
    <source>
        <strain evidence="2">CBS 102054</strain>
    </source>
</reference>
<evidence type="ECO:0000256" key="1">
    <source>
        <dbReference type="SAM" id="SignalP"/>
    </source>
</evidence>
<dbReference type="EMBL" id="JAHMHQ010000016">
    <property type="protein sequence ID" value="KAK1633823.1"/>
    <property type="molecule type" value="Genomic_DNA"/>
</dbReference>
<name>A0AAI9ZKT8_9PEZI</name>
<comment type="caution">
    <text evidence="2">The sequence shown here is derived from an EMBL/GenBank/DDBJ whole genome shotgun (WGS) entry which is preliminary data.</text>
</comment>
<evidence type="ECO:0000313" key="2">
    <source>
        <dbReference type="EMBL" id="KAK1633823.1"/>
    </source>
</evidence>
<protein>
    <submittedName>
        <fullName evidence="2">Uncharacterized protein</fullName>
    </submittedName>
</protein>
<sequence>MRFTTLATSPLLFGSASLVAAVSPPLPQDAYTPRGVSNIIPQGTKVHQEHEDRTCFILGTFDPDFDEFSVSLVDGIVNGHLTDGFCHNHATGVVKDSKGNNCVFDDRLSGLRCSAESPTTSFNLTIRQPPAVNYPKASAVQAIQNALEHVCTRYPPTCALIPSVMEVVLSSMEVIADVARLYKAILTGQGLEDFNRPALPELSETSHGTSARAGHSNDQGSFAVIDNVLHSAILEFICEELCSPICDHIPSIMRIVDSILKGNADLQELTNAFQYYLARITPADVQTITEGAEDIYDIFATTPSKIEDLVDAIKIDYRTLGLDGTWRLLRAGLSVYFRLSPSDEHKLFQTLGDIISRFDASGASN</sequence>
<evidence type="ECO:0000313" key="3">
    <source>
        <dbReference type="Proteomes" id="UP001243989"/>
    </source>
</evidence>
<dbReference type="AlphaFoldDB" id="A0AAI9ZKT8"/>
<gene>
    <name evidence="2" type="ORF">BDP81DRAFT_396567</name>
</gene>
<dbReference type="Proteomes" id="UP001243989">
    <property type="component" value="Unassembled WGS sequence"/>
</dbReference>
<proteinExistence type="predicted"/>
<dbReference type="RefSeq" id="XP_060442430.1">
    <property type="nucleotide sequence ID" value="XM_060588205.1"/>
</dbReference>
<keyword evidence="1" id="KW-0732">Signal</keyword>
<organism evidence="2 3">
    <name type="scientific">Colletotrichum phormii</name>
    <dbReference type="NCBI Taxonomy" id="359342"/>
    <lineage>
        <taxon>Eukaryota</taxon>
        <taxon>Fungi</taxon>
        <taxon>Dikarya</taxon>
        <taxon>Ascomycota</taxon>
        <taxon>Pezizomycotina</taxon>
        <taxon>Sordariomycetes</taxon>
        <taxon>Hypocreomycetidae</taxon>
        <taxon>Glomerellales</taxon>
        <taxon>Glomerellaceae</taxon>
        <taxon>Colletotrichum</taxon>
        <taxon>Colletotrichum acutatum species complex</taxon>
    </lineage>
</organism>
<keyword evidence="3" id="KW-1185">Reference proteome</keyword>
<dbReference type="GeneID" id="85473067"/>
<feature type="signal peptide" evidence="1">
    <location>
        <begin position="1"/>
        <end position="21"/>
    </location>
</feature>
<accession>A0AAI9ZKT8</accession>
<feature type="chain" id="PRO_5042564287" evidence="1">
    <location>
        <begin position="22"/>
        <end position="365"/>
    </location>
</feature>